<dbReference type="AlphaFoldDB" id="A0A7W9F1L6"/>
<protein>
    <submittedName>
        <fullName evidence="1">Uncharacterized protein</fullName>
    </submittedName>
</protein>
<comment type="caution">
    <text evidence="1">The sequence shown here is derived from an EMBL/GenBank/DDBJ whole genome shotgun (WGS) entry which is preliminary data.</text>
</comment>
<name>A0A7W9F1L6_9SPHN</name>
<dbReference type="RefSeq" id="WP_157175116.1">
    <property type="nucleotide sequence ID" value="NZ_WRPJ01000001.1"/>
</dbReference>
<accession>A0A7W9F1L6</accession>
<dbReference type="EMBL" id="JACIJR010000001">
    <property type="protein sequence ID" value="MBB5727894.1"/>
    <property type="molecule type" value="Genomic_DNA"/>
</dbReference>
<dbReference type="OrthoDB" id="7406594at2"/>
<keyword evidence="2" id="KW-1185">Reference proteome</keyword>
<organism evidence="1 2">
    <name type="scientific">Sphingomonas prati</name>
    <dbReference type="NCBI Taxonomy" id="1843237"/>
    <lineage>
        <taxon>Bacteria</taxon>
        <taxon>Pseudomonadati</taxon>
        <taxon>Pseudomonadota</taxon>
        <taxon>Alphaproteobacteria</taxon>
        <taxon>Sphingomonadales</taxon>
        <taxon>Sphingomonadaceae</taxon>
        <taxon>Sphingomonas</taxon>
    </lineage>
</organism>
<sequence>MTPLAVLLCAPLASQAQPTPAVAVNSGPGFAALADMAVRAPVIAGVEIRRAVRLKPAEAPGVAPGASRFFVEADLVTLLRGKGGLPARVTYLVDLPSDARGRPPKPKGQRVLLLASPVAGRPAELQLVGQDAQLDWTPATEQRLRTLATALVAPDAPPSITGISSAFHVPGSLPGESETQIFLTTASAKPVSLSVLRRPGEQPRWAVSLSDIVDETAAAPARDTLLWYRLACGLPAALPDAATAALSPEDNAAARADYAVVRAGLGPCR</sequence>
<dbReference type="Proteomes" id="UP000546701">
    <property type="component" value="Unassembled WGS sequence"/>
</dbReference>
<evidence type="ECO:0000313" key="1">
    <source>
        <dbReference type="EMBL" id="MBB5727894.1"/>
    </source>
</evidence>
<evidence type="ECO:0000313" key="2">
    <source>
        <dbReference type="Proteomes" id="UP000546701"/>
    </source>
</evidence>
<gene>
    <name evidence="1" type="ORF">FHS99_000350</name>
</gene>
<proteinExistence type="predicted"/>
<reference evidence="1 2" key="1">
    <citation type="submission" date="2020-08" db="EMBL/GenBank/DDBJ databases">
        <title>Genomic Encyclopedia of Type Strains, Phase IV (KMG-IV): sequencing the most valuable type-strain genomes for metagenomic binning, comparative biology and taxonomic classification.</title>
        <authorList>
            <person name="Goeker M."/>
        </authorList>
    </citation>
    <scope>NUCLEOTIDE SEQUENCE [LARGE SCALE GENOMIC DNA]</scope>
    <source>
        <strain evidence="1 2">DSM 103336</strain>
    </source>
</reference>